<dbReference type="AlphaFoldDB" id="A0A5B6X5E6"/>
<keyword evidence="3" id="KW-1185">Reference proteome</keyword>
<evidence type="ECO:0000313" key="3">
    <source>
        <dbReference type="Proteomes" id="UP000325315"/>
    </source>
</evidence>
<evidence type="ECO:0000256" key="1">
    <source>
        <dbReference type="SAM" id="MobiDB-lite"/>
    </source>
</evidence>
<dbReference type="Proteomes" id="UP000325315">
    <property type="component" value="Unassembled WGS sequence"/>
</dbReference>
<evidence type="ECO:0000313" key="2">
    <source>
        <dbReference type="EMBL" id="KAA3488127.1"/>
    </source>
</evidence>
<gene>
    <name evidence="2" type="ORF">EPI10_031902</name>
</gene>
<dbReference type="PANTHER" id="PTHR33067:SF31">
    <property type="entry name" value="RNA-DIRECTED DNA POLYMERASE"/>
    <property type="match status" value="1"/>
</dbReference>
<name>A0A5B6X5E6_9ROSI</name>
<feature type="compositionally biased region" description="Basic and acidic residues" evidence="1">
    <location>
        <begin position="104"/>
        <end position="118"/>
    </location>
</feature>
<dbReference type="EMBL" id="SMMG02000001">
    <property type="protein sequence ID" value="KAA3488127.1"/>
    <property type="molecule type" value="Genomic_DNA"/>
</dbReference>
<reference evidence="3" key="1">
    <citation type="journal article" date="2019" name="Plant Biotechnol. J.">
        <title>Genome sequencing of the Australian wild diploid species Gossypium australe highlights disease resistance and delayed gland morphogenesis.</title>
        <authorList>
            <person name="Cai Y."/>
            <person name="Cai X."/>
            <person name="Wang Q."/>
            <person name="Wang P."/>
            <person name="Zhang Y."/>
            <person name="Cai C."/>
            <person name="Xu Y."/>
            <person name="Wang K."/>
            <person name="Zhou Z."/>
            <person name="Wang C."/>
            <person name="Geng S."/>
            <person name="Li B."/>
            <person name="Dong Q."/>
            <person name="Hou Y."/>
            <person name="Wang H."/>
            <person name="Ai P."/>
            <person name="Liu Z."/>
            <person name="Yi F."/>
            <person name="Sun M."/>
            <person name="An G."/>
            <person name="Cheng J."/>
            <person name="Zhang Y."/>
            <person name="Shi Q."/>
            <person name="Xie Y."/>
            <person name="Shi X."/>
            <person name="Chang Y."/>
            <person name="Huang F."/>
            <person name="Chen Y."/>
            <person name="Hong S."/>
            <person name="Mi L."/>
            <person name="Sun Q."/>
            <person name="Zhang L."/>
            <person name="Zhou B."/>
            <person name="Peng R."/>
            <person name="Zhang X."/>
            <person name="Liu F."/>
        </authorList>
    </citation>
    <scope>NUCLEOTIDE SEQUENCE [LARGE SCALE GENOMIC DNA]</scope>
    <source>
        <strain evidence="3">cv. PA1801</strain>
    </source>
</reference>
<accession>A0A5B6X5E6</accession>
<proteinExistence type="predicted"/>
<protein>
    <submittedName>
        <fullName evidence="2">Bromodomain-containing protein</fullName>
    </submittedName>
</protein>
<dbReference type="PANTHER" id="PTHR33067">
    <property type="entry name" value="RNA-DIRECTED DNA POLYMERASE-RELATED"/>
    <property type="match status" value="1"/>
</dbReference>
<feature type="region of interest" description="Disordered" evidence="1">
    <location>
        <begin position="104"/>
        <end position="128"/>
    </location>
</feature>
<sequence length="148" mass="17140">MSKLTSIPQKLKGQGASINLMPLSIYQKLKVRKLKNILITLQLVDRSLVHQKGIPILLGRPFLATSKSIIDLEPNELIIKIDDKIKCSNVAKIPKMRDYLGRNNVREREKRRDPERKGIGWQSQDGRERRMKMMVKFKELQDNSDSTM</sequence>
<organism evidence="2 3">
    <name type="scientific">Gossypium australe</name>
    <dbReference type="NCBI Taxonomy" id="47621"/>
    <lineage>
        <taxon>Eukaryota</taxon>
        <taxon>Viridiplantae</taxon>
        <taxon>Streptophyta</taxon>
        <taxon>Embryophyta</taxon>
        <taxon>Tracheophyta</taxon>
        <taxon>Spermatophyta</taxon>
        <taxon>Magnoliopsida</taxon>
        <taxon>eudicotyledons</taxon>
        <taxon>Gunneridae</taxon>
        <taxon>Pentapetalae</taxon>
        <taxon>rosids</taxon>
        <taxon>malvids</taxon>
        <taxon>Malvales</taxon>
        <taxon>Malvaceae</taxon>
        <taxon>Malvoideae</taxon>
        <taxon>Gossypium</taxon>
    </lineage>
</organism>
<dbReference type="OrthoDB" id="778454at2759"/>
<comment type="caution">
    <text evidence="2">The sequence shown here is derived from an EMBL/GenBank/DDBJ whole genome shotgun (WGS) entry which is preliminary data.</text>
</comment>